<accession>A0A4C1WSH4</accession>
<feature type="region of interest" description="Disordered" evidence="1">
    <location>
        <begin position="118"/>
        <end position="139"/>
    </location>
</feature>
<protein>
    <submittedName>
        <fullName evidence="2">Uncharacterized protein</fullName>
    </submittedName>
</protein>
<gene>
    <name evidence="2" type="ORF">EVAR_35993_1</name>
</gene>
<evidence type="ECO:0000256" key="1">
    <source>
        <dbReference type="SAM" id="MobiDB-lite"/>
    </source>
</evidence>
<evidence type="ECO:0000313" key="3">
    <source>
        <dbReference type="Proteomes" id="UP000299102"/>
    </source>
</evidence>
<proteinExistence type="predicted"/>
<keyword evidence="3" id="KW-1185">Reference proteome</keyword>
<sequence length="251" mass="27885">MPIFLSRKGLAIGIAIEPLHINDFADKPSSYKIPSAPDKSIRASTAKAIATRPSADQRRRLQELCRVSRARVRAFRKVFISKAARWPRGAVGGARYDYGRRDNDSRDNLTKVGGVLKHLHNRTHPPPPPAGRASTAPPGVDSNLLISASTRRAVACDLTSPNLLYIRAGDGGFFVQIEKTLKNLIGFETKVELERHRKRDQHRDLDLNQKKTEINTIADEASSVTVKDVGIPRRHNCALSAIKHFKCFIIV</sequence>
<reference evidence="2 3" key="1">
    <citation type="journal article" date="2019" name="Commun. Biol.">
        <title>The bagworm genome reveals a unique fibroin gene that provides high tensile strength.</title>
        <authorList>
            <person name="Kono N."/>
            <person name="Nakamura H."/>
            <person name="Ohtoshi R."/>
            <person name="Tomita M."/>
            <person name="Numata K."/>
            <person name="Arakawa K."/>
        </authorList>
    </citation>
    <scope>NUCLEOTIDE SEQUENCE [LARGE SCALE GENOMIC DNA]</scope>
</reference>
<dbReference type="Proteomes" id="UP000299102">
    <property type="component" value="Unassembled WGS sequence"/>
</dbReference>
<evidence type="ECO:0000313" key="2">
    <source>
        <dbReference type="EMBL" id="GBP54436.1"/>
    </source>
</evidence>
<comment type="caution">
    <text evidence="2">The sequence shown here is derived from an EMBL/GenBank/DDBJ whole genome shotgun (WGS) entry which is preliminary data.</text>
</comment>
<dbReference type="EMBL" id="BGZK01000647">
    <property type="protein sequence ID" value="GBP54436.1"/>
    <property type="molecule type" value="Genomic_DNA"/>
</dbReference>
<name>A0A4C1WSH4_EUMVA</name>
<dbReference type="AlphaFoldDB" id="A0A4C1WSH4"/>
<organism evidence="2 3">
    <name type="scientific">Eumeta variegata</name>
    <name type="common">Bagworm moth</name>
    <name type="synonym">Eumeta japonica</name>
    <dbReference type="NCBI Taxonomy" id="151549"/>
    <lineage>
        <taxon>Eukaryota</taxon>
        <taxon>Metazoa</taxon>
        <taxon>Ecdysozoa</taxon>
        <taxon>Arthropoda</taxon>
        <taxon>Hexapoda</taxon>
        <taxon>Insecta</taxon>
        <taxon>Pterygota</taxon>
        <taxon>Neoptera</taxon>
        <taxon>Endopterygota</taxon>
        <taxon>Lepidoptera</taxon>
        <taxon>Glossata</taxon>
        <taxon>Ditrysia</taxon>
        <taxon>Tineoidea</taxon>
        <taxon>Psychidae</taxon>
        <taxon>Oiketicinae</taxon>
        <taxon>Eumeta</taxon>
    </lineage>
</organism>